<comment type="catalytic activity">
    <reaction evidence="46">
        <text>2-(9Z-octadecenoyl)-glycerol + H2O = glycerol + (9Z)-octadecenoate + H(+)</text>
        <dbReference type="Rhea" id="RHEA:38491"/>
        <dbReference type="ChEBI" id="CHEBI:15377"/>
        <dbReference type="ChEBI" id="CHEBI:15378"/>
        <dbReference type="ChEBI" id="CHEBI:17754"/>
        <dbReference type="ChEBI" id="CHEBI:30823"/>
        <dbReference type="ChEBI" id="CHEBI:73990"/>
    </reaction>
    <physiologicalReaction direction="left-to-right" evidence="46">
        <dbReference type="Rhea" id="RHEA:38492"/>
    </physiologicalReaction>
</comment>
<dbReference type="EC" id="3.1.1.4" evidence="4"/>
<keyword evidence="12 47" id="KW-1133">Transmembrane helix</keyword>
<comment type="catalytic activity">
    <reaction evidence="38">
        <text>1-hexadecanoyl-2-(9Z-octadecenoyl)-sn-glycero-3-phosphoethanolamine + H2O = 1-hexadecanoyl-sn-glycero-3-phosphoethanolamine + (9Z)-octadecenoate + H(+)</text>
        <dbReference type="Rhea" id="RHEA:40911"/>
        <dbReference type="ChEBI" id="CHEBI:15377"/>
        <dbReference type="ChEBI" id="CHEBI:15378"/>
        <dbReference type="ChEBI" id="CHEBI:30823"/>
        <dbReference type="ChEBI" id="CHEBI:73004"/>
        <dbReference type="ChEBI" id="CHEBI:73007"/>
    </reaction>
    <physiologicalReaction direction="left-to-right" evidence="38">
        <dbReference type="Rhea" id="RHEA:40912"/>
    </physiologicalReaction>
</comment>
<comment type="catalytic activity">
    <reaction evidence="33">
        <text>1,2-dihexadecanoyl-sn-glycero-3-phosphocholine + H2O = 1-hexadecanoyl-sn-glycero-3-phosphocholine + hexadecanoate + H(+)</text>
        <dbReference type="Rhea" id="RHEA:41223"/>
        <dbReference type="ChEBI" id="CHEBI:7896"/>
        <dbReference type="ChEBI" id="CHEBI:15377"/>
        <dbReference type="ChEBI" id="CHEBI:15378"/>
        <dbReference type="ChEBI" id="CHEBI:72998"/>
        <dbReference type="ChEBI" id="CHEBI:72999"/>
    </reaction>
    <physiologicalReaction direction="left-to-right" evidence="33">
        <dbReference type="Rhea" id="RHEA:41224"/>
    </physiologicalReaction>
</comment>
<dbReference type="CDD" id="cd01824">
    <property type="entry name" value="Phospholipase_B_like"/>
    <property type="match status" value="2"/>
</dbReference>
<evidence type="ECO:0000256" key="33">
    <source>
        <dbReference type="ARBA" id="ARBA00048227"/>
    </source>
</evidence>
<evidence type="ECO:0000256" key="19">
    <source>
        <dbReference type="ARBA" id="ARBA00023422"/>
    </source>
</evidence>
<dbReference type="EC" id="3.1.1.5" evidence="3"/>
<dbReference type="PANTHER" id="PTHR21325">
    <property type="entry name" value="PHOSPHOLIPASE B, PLB1"/>
    <property type="match status" value="1"/>
</dbReference>
<evidence type="ECO:0000256" key="16">
    <source>
        <dbReference type="ARBA" id="ARBA00023264"/>
    </source>
</evidence>
<dbReference type="OrthoDB" id="10265800at2759"/>
<evidence type="ECO:0000256" key="42">
    <source>
        <dbReference type="ARBA" id="ARBA00048872"/>
    </source>
</evidence>
<evidence type="ECO:0000256" key="45">
    <source>
        <dbReference type="ARBA" id="ARBA00049372"/>
    </source>
</evidence>
<evidence type="ECO:0000256" key="23">
    <source>
        <dbReference type="ARBA" id="ARBA00033022"/>
    </source>
</evidence>
<comment type="function">
    <text evidence="24">Calcium-independent membrane-associated phospholipase that catalyzes complete diacylation of phospholipids by hydrolyzing both sn-1 and sn-2 fatty acyl chains attached to the glycerol backbone (phospholipase B activity). Has dual phospholipase and lysophospholipase activities toward diacylphospholipids. Preferentially cleaves sn-2 ester bonds over sn-1 bonds. Acts as a lipase toward glycerolipid substrates. Hydrolyzes fatty acyl chains of diacylglycerols with preference for the sn-2 position and of triacylglycerols with not positional selectivity. May also hydrolyze long chain retinyl esters such as retinyl palmitate. May contribute to digestion of dietary phospholipids, glycerolipids and retinoids, facilitating lipid absorption at the brush border.</text>
</comment>
<comment type="catalytic activity">
    <reaction evidence="45">
        <text>1,3-di-(9Z-octadecenoyl)-glycerol + H2O = 1-(9Z-octadecenoyl)-glycerol + (9Z)-octadecenoate + H(+)</text>
        <dbReference type="Rhea" id="RHEA:39939"/>
        <dbReference type="ChEBI" id="CHEBI:15377"/>
        <dbReference type="ChEBI" id="CHEBI:15378"/>
        <dbReference type="ChEBI" id="CHEBI:30823"/>
        <dbReference type="ChEBI" id="CHEBI:75342"/>
        <dbReference type="ChEBI" id="CHEBI:75735"/>
    </reaction>
    <physiologicalReaction direction="left-to-right" evidence="45">
        <dbReference type="Rhea" id="RHEA:39940"/>
    </physiologicalReaction>
</comment>
<comment type="caution">
    <text evidence="48">The sequence shown here is derived from an EMBL/GenBank/DDBJ whole genome shotgun (WGS) entry which is preliminary data.</text>
</comment>
<evidence type="ECO:0000256" key="4">
    <source>
        <dbReference type="ARBA" id="ARBA00013278"/>
    </source>
</evidence>
<dbReference type="EMBL" id="JANIIK010000035">
    <property type="protein sequence ID" value="KAJ3612866.1"/>
    <property type="molecule type" value="Genomic_DNA"/>
</dbReference>
<evidence type="ECO:0000256" key="24">
    <source>
        <dbReference type="ARBA" id="ARBA00045916"/>
    </source>
</evidence>
<dbReference type="FunFam" id="3.40.50.1110:FF:000005">
    <property type="entry name" value="Phospholipase B1"/>
    <property type="match status" value="1"/>
</dbReference>
<evidence type="ECO:0000256" key="37">
    <source>
        <dbReference type="ARBA" id="ARBA00048454"/>
    </source>
</evidence>
<evidence type="ECO:0000256" key="13">
    <source>
        <dbReference type="ARBA" id="ARBA00023098"/>
    </source>
</evidence>
<keyword evidence="16" id="KW-1208">Phospholipid metabolism</keyword>
<dbReference type="GO" id="GO:0004622">
    <property type="term" value="F:phosphatidylcholine lysophospholipase activity"/>
    <property type="evidence" value="ECO:0007669"/>
    <property type="project" value="UniProtKB-EC"/>
</dbReference>
<evidence type="ECO:0000256" key="21">
    <source>
        <dbReference type="ARBA" id="ARBA00031182"/>
    </source>
</evidence>
<evidence type="ECO:0000256" key="41">
    <source>
        <dbReference type="ARBA" id="ARBA00048869"/>
    </source>
</evidence>
<dbReference type="AlphaFoldDB" id="A0A9Q0IX80"/>
<dbReference type="InterPro" id="IPR035547">
    <property type="entry name" value="Phospholipase_B"/>
</dbReference>
<evidence type="ECO:0000256" key="2">
    <source>
        <dbReference type="ARBA" id="ARBA00009979"/>
    </source>
</evidence>
<reference evidence="48" key="1">
    <citation type="submission" date="2022-07" db="EMBL/GenBank/DDBJ databases">
        <title>Chromosome-level genome of Muraenolepis orangiensis.</title>
        <authorList>
            <person name="Kim J."/>
        </authorList>
    </citation>
    <scope>NUCLEOTIDE SEQUENCE</scope>
    <source>
        <strain evidence="48">KU_S4_2022</strain>
        <tissue evidence="48">Muscle</tissue>
    </source>
</reference>
<evidence type="ECO:0000256" key="28">
    <source>
        <dbReference type="ARBA" id="ARBA00047459"/>
    </source>
</evidence>
<comment type="catalytic activity">
    <reaction evidence="36">
        <text>1,2,3-tri-(9Z-octadecenoyl)-glycerol + H2O = di-(9Z)-octadecenoylglycerol + (9Z)-octadecenoate + H(+)</text>
        <dbReference type="Rhea" id="RHEA:38575"/>
        <dbReference type="ChEBI" id="CHEBI:15377"/>
        <dbReference type="ChEBI" id="CHEBI:15378"/>
        <dbReference type="ChEBI" id="CHEBI:30823"/>
        <dbReference type="ChEBI" id="CHEBI:53753"/>
        <dbReference type="ChEBI" id="CHEBI:75945"/>
    </reaction>
    <physiologicalReaction direction="left-to-right" evidence="36">
        <dbReference type="Rhea" id="RHEA:38576"/>
    </physiologicalReaction>
</comment>
<keyword evidence="14 47" id="KW-0472">Membrane</keyword>
<protein>
    <recommendedName>
        <fullName evidence="6">Phospholipase B1, membrane-associated</fullName>
        <ecNumber evidence="5">3.1.1.3</ecNumber>
        <ecNumber evidence="4">3.1.1.4</ecNumber>
        <ecNumber evidence="3">3.1.1.5</ecNumber>
    </recommendedName>
    <alternativeName>
        <fullName evidence="20">Lysophospholipase</fullName>
    </alternativeName>
    <alternativeName>
        <fullName evidence="21">Phospholipase A2</fullName>
    </alternativeName>
    <alternativeName>
        <fullName evidence="23">Phospholipase B/lipase</fullName>
    </alternativeName>
    <alternativeName>
        <fullName evidence="22">Triacylglycerol lipase</fullName>
    </alternativeName>
</protein>
<keyword evidence="10" id="KW-0677">Repeat</keyword>
<evidence type="ECO:0000256" key="47">
    <source>
        <dbReference type="SAM" id="Phobius"/>
    </source>
</evidence>
<comment type="catalytic activity">
    <reaction evidence="31">
        <text>a 1-O-alkyl-2-acyl-sn-glycero-3-phosphocholine + H2O = a 1-O-alkyl-sn-glycero-3-phosphocholine + a fatty acid + H(+)</text>
        <dbReference type="Rhea" id="RHEA:36231"/>
        <dbReference type="ChEBI" id="CHEBI:15377"/>
        <dbReference type="ChEBI" id="CHEBI:15378"/>
        <dbReference type="ChEBI" id="CHEBI:28868"/>
        <dbReference type="ChEBI" id="CHEBI:30909"/>
        <dbReference type="ChEBI" id="CHEBI:36702"/>
        <dbReference type="EC" id="3.1.1.4"/>
    </reaction>
    <physiologicalReaction direction="left-to-right" evidence="31">
        <dbReference type="Rhea" id="RHEA:36232"/>
    </physiologicalReaction>
</comment>
<evidence type="ECO:0000313" key="49">
    <source>
        <dbReference type="Proteomes" id="UP001148018"/>
    </source>
</evidence>
<evidence type="ECO:0000256" key="43">
    <source>
        <dbReference type="ARBA" id="ARBA00048939"/>
    </source>
</evidence>
<evidence type="ECO:0000256" key="34">
    <source>
        <dbReference type="ARBA" id="ARBA00048362"/>
    </source>
</evidence>
<keyword evidence="8 47" id="KW-0812">Transmembrane</keyword>
<evidence type="ECO:0000256" key="29">
    <source>
        <dbReference type="ARBA" id="ARBA00048011"/>
    </source>
</evidence>
<comment type="catalytic activity">
    <reaction evidence="41">
        <text>1,3-dihexadecanoyl-2-(9Z-octadecenoyl)glycerol + H2O = 1,3-dihexadecanoylglycerol + (9Z)-octadecenoate + H(+)</text>
        <dbReference type="Rhea" id="RHEA:40983"/>
        <dbReference type="ChEBI" id="CHEBI:15377"/>
        <dbReference type="ChEBI" id="CHEBI:15378"/>
        <dbReference type="ChEBI" id="CHEBI:30823"/>
        <dbReference type="ChEBI" id="CHEBI:75688"/>
        <dbReference type="ChEBI" id="CHEBI:77619"/>
    </reaction>
    <physiologicalReaction direction="left-to-right" evidence="41">
        <dbReference type="Rhea" id="RHEA:40984"/>
    </physiologicalReaction>
</comment>
<proteinExistence type="inferred from homology"/>
<evidence type="ECO:0000256" key="30">
    <source>
        <dbReference type="ARBA" id="ARBA00048015"/>
    </source>
</evidence>
<comment type="catalytic activity">
    <reaction evidence="28">
        <text>1-hexadecanoyl-2-(9Z)-octadecenoyl-3-octadecanoyl-sn-glycerol + H2O = 1-hexadecanoyl-2-(9Z-octadecenoyl)-sn-glycerol + octadecanoate + H(+)</text>
        <dbReference type="Rhea" id="RHEA:41111"/>
        <dbReference type="ChEBI" id="CHEBI:15377"/>
        <dbReference type="ChEBI" id="CHEBI:15378"/>
        <dbReference type="ChEBI" id="CHEBI:25629"/>
        <dbReference type="ChEBI" id="CHEBI:75466"/>
        <dbReference type="ChEBI" id="CHEBI:77623"/>
    </reaction>
    <physiologicalReaction direction="left-to-right" evidence="28">
        <dbReference type="Rhea" id="RHEA:41112"/>
    </physiologicalReaction>
</comment>
<comment type="catalytic activity">
    <reaction evidence="37">
        <text>a 1-acyl-sn-glycero-3-phosphocholine + H2O = sn-glycerol 3-phosphocholine + a fatty acid + H(+)</text>
        <dbReference type="Rhea" id="RHEA:15177"/>
        <dbReference type="ChEBI" id="CHEBI:15377"/>
        <dbReference type="ChEBI" id="CHEBI:15378"/>
        <dbReference type="ChEBI" id="CHEBI:16870"/>
        <dbReference type="ChEBI" id="CHEBI:28868"/>
        <dbReference type="ChEBI" id="CHEBI:58168"/>
        <dbReference type="EC" id="3.1.1.5"/>
    </reaction>
    <physiologicalReaction direction="left-to-right" evidence="37">
        <dbReference type="Rhea" id="RHEA:15178"/>
    </physiologicalReaction>
</comment>
<dbReference type="GO" id="GO:0050253">
    <property type="term" value="F:retinyl-palmitate esterase activity"/>
    <property type="evidence" value="ECO:0007669"/>
    <property type="project" value="TreeGrafter"/>
</dbReference>
<evidence type="ECO:0000256" key="44">
    <source>
        <dbReference type="ARBA" id="ARBA00049363"/>
    </source>
</evidence>
<evidence type="ECO:0000256" key="18">
    <source>
        <dbReference type="ARBA" id="ARBA00023408"/>
    </source>
</evidence>
<comment type="catalytic activity">
    <reaction evidence="34">
        <text>1-hexadecanoyl-2-(9Z,12Z-octadecadienoyl)-sn-glycero-3-phosphocholine + H2O = 2-(9Z,12Z-octadecadienoyl)-sn-glycero-3-phosphocholine + hexadecanoate + H(+)</text>
        <dbReference type="Rhea" id="RHEA:40971"/>
        <dbReference type="ChEBI" id="CHEBI:7896"/>
        <dbReference type="ChEBI" id="CHEBI:15377"/>
        <dbReference type="ChEBI" id="CHEBI:15378"/>
        <dbReference type="ChEBI" id="CHEBI:73002"/>
        <dbReference type="ChEBI" id="CHEBI:76084"/>
    </reaction>
    <physiologicalReaction direction="left-to-right" evidence="34">
        <dbReference type="Rhea" id="RHEA:40972"/>
    </physiologicalReaction>
</comment>
<comment type="catalytic activity">
    <reaction evidence="42">
        <text>1-O-hexadecyl-2-(9Z)-octadecenoyl-sn-glycero-3-phosphocholine + H2O = 1-O-hexadecyl-sn-glycero-3-phosphocholine + (9Z)-octadecenoate + H(+)</text>
        <dbReference type="Rhea" id="RHEA:40915"/>
        <dbReference type="ChEBI" id="CHEBI:15377"/>
        <dbReference type="ChEBI" id="CHEBI:15378"/>
        <dbReference type="ChEBI" id="CHEBI:30823"/>
        <dbReference type="ChEBI" id="CHEBI:34112"/>
        <dbReference type="ChEBI" id="CHEBI:64496"/>
    </reaction>
    <physiologicalReaction direction="left-to-right" evidence="42">
        <dbReference type="Rhea" id="RHEA:40916"/>
    </physiologicalReaction>
</comment>
<comment type="catalytic activity">
    <reaction evidence="19">
        <text>a 1,2-diacyl-sn-glycero-3-phosphocholine + H2O = a 1-acyl-sn-glycero-3-phosphocholine + a fatty acid + H(+)</text>
        <dbReference type="Rhea" id="RHEA:15801"/>
        <dbReference type="ChEBI" id="CHEBI:15377"/>
        <dbReference type="ChEBI" id="CHEBI:15378"/>
        <dbReference type="ChEBI" id="CHEBI:28868"/>
        <dbReference type="ChEBI" id="CHEBI:57643"/>
        <dbReference type="ChEBI" id="CHEBI:58168"/>
        <dbReference type="EC" id="3.1.1.4"/>
    </reaction>
    <physiologicalReaction direction="left-to-right" evidence="19">
        <dbReference type="Rhea" id="RHEA:15802"/>
    </physiologicalReaction>
</comment>
<evidence type="ECO:0000256" key="20">
    <source>
        <dbReference type="ARBA" id="ARBA00029723"/>
    </source>
</evidence>
<keyword evidence="7" id="KW-1003">Cell membrane</keyword>
<comment type="catalytic activity">
    <reaction evidence="26">
        <text>1,3-dihexadecanoyl-2-(9Z-octadecenoyl)glycerol + H2O = 1-hexadecanoyl-2-(9Z-octadecenoyl)-glycerol + hexadecanoate + H(+)</text>
        <dbReference type="Rhea" id="RHEA:40979"/>
        <dbReference type="ChEBI" id="CHEBI:7896"/>
        <dbReference type="ChEBI" id="CHEBI:15377"/>
        <dbReference type="ChEBI" id="CHEBI:15378"/>
        <dbReference type="ChEBI" id="CHEBI:75585"/>
        <dbReference type="ChEBI" id="CHEBI:75688"/>
    </reaction>
    <physiologicalReaction direction="left-to-right" evidence="26">
        <dbReference type="Rhea" id="RHEA:40980"/>
    </physiologicalReaction>
</comment>
<evidence type="ECO:0000256" key="17">
    <source>
        <dbReference type="ARBA" id="ARBA00023369"/>
    </source>
</evidence>
<evidence type="ECO:0000256" key="8">
    <source>
        <dbReference type="ARBA" id="ARBA00022692"/>
    </source>
</evidence>
<keyword evidence="13" id="KW-0443">Lipid metabolism</keyword>
<evidence type="ECO:0000256" key="46">
    <source>
        <dbReference type="ARBA" id="ARBA00049461"/>
    </source>
</evidence>
<evidence type="ECO:0000256" key="9">
    <source>
        <dbReference type="ARBA" id="ARBA00022729"/>
    </source>
</evidence>
<comment type="catalytic activity">
    <reaction evidence="40">
        <text>1-hexadecanoyl-2-(9Z-octadecenoyl)-sn-glycero-3-phosphocholine + H2O = 1-hexadecanoyl-sn-glycero-3-phosphocholine + (9Z)-octadecenoate + H(+)</text>
        <dbReference type="Rhea" id="RHEA:38779"/>
        <dbReference type="ChEBI" id="CHEBI:15377"/>
        <dbReference type="ChEBI" id="CHEBI:15378"/>
        <dbReference type="ChEBI" id="CHEBI:30823"/>
        <dbReference type="ChEBI" id="CHEBI:72998"/>
        <dbReference type="ChEBI" id="CHEBI:73001"/>
    </reaction>
    <physiologicalReaction direction="left-to-right" evidence="40">
        <dbReference type="Rhea" id="RHEA:38780"/>
    </physiologicalReaction>
</comment>
<evidence type="ECO:0000256" key="32">
    <source>
        <dbReference type="ARBA" id="ARBA00048058"/>
    </source>
</evidence>
<sequence>MDPETTVGKVEAALEILKKKDSLQRAMERFSEREDFAVALQSTPIILDPTTDSEESNSKNLNRLARQLLTNMVMGTEMVCVDRDPSATPPTSVHVLRPGDVKVVAALGDSITAGNGVGAKTDNLLLVRNEYRGQSWSIGGDINLTNVTTLPNILREFNSNLTGFSEGIDDEDSPQAFFNQAVPGAKSGDMAKQVRTLVDKMKNDTRIDFQNDWKVITMFIGGNDICDFCTNTVFFSPKNVVGRVQEALDILHKEVPRAMVNLVELMHIVPLRELHQEKSLRCPTFFVKIICPCILTPNNGTEELQKVEDVNRAYQRGMRELVDTGRYDTHDNFTVVLQPLFREVVLPRLEDGRPDRSYFSPDCFHLSQKAHTLMARSLWNNMIEAVGNKTFSQNFSTGVDMKCPSKEMPFLRTARNSFYVYPGPRPTPPPVTNWGSDFTCTNTAPSDSVPASVHELRPGDIKVVGAMGDSLTAGFGAKAKYIIAMLTEYRGVSWSIGGDKTLATVTTLPNILREFNSNIKGMSKGVGMRRTGFNMAETGAVAVDFKNDWKLVTLFIGANDLCSYCNDRAVFSTKNYIHHLKTSLDILYKEVPRMLVNVVEILELKALRRIKKDALCNFIQQQLCRCVLEPSDDSLELAEVIRINREYQRETENLVYGGHYDEREDFTVVLQPFFRNTVFPLTSEGKPDGSYMALDCFHFSERGQANTASALWNNMLEPVGKKQTYNNFTSYRKVIKCPAKEHPYIFTRVNSFPVPATTPGPAYTSKPPTAIPGTTATPLDPTCSDGVPAWAAATLSVAGLLSGCVLTWLLLSYLHRRSRKKMETLFQTTGTLF</sequence>
<evidence type="ECO:0000256" key="3">
    <source>
        <dbReference type="ARBA" id="ARBA00013274"/>
    </source>
</evidence>
<evidence type="ECO:0000256" key="36">
    <source>
        <dbReference type="ARBA" id="ARBA00048386"/>
    </source>
</evidence>
<comment type="catalytic activity">
    <reaction evidence="39">
        <text>1-hexadecanoyl-sn-glycero-3-phosphocholine + H2O = sn-glycerol 3-phosphocholine + hexadecanoate + H(+)</text>
        <dbReference type="Rhea" id="RHEA:40435"/>
        <dbReference type="ChEBI" id="CHEBI:7896"/>
        <dbReference type="ChEBI" id="CHEBI:15377"/>
        <dbReference type="ChEBI" id="CHEBI:15378"/>
        <dbReference type="ChEBI" id="CHEBI:16870"/>
        <dbReference type="ChEBI" id="CHEBI:72998"/>
    </reaction>
    <physiologicalReaction direction="left-to-right" evidence="39">
        <dbReference type="Rhea" id="RHEA:40436"/>
    </physiologicalReaction>
</comment>
<evidence type="ECO:0000256" key="38">
    <source>
        <dbReference type="ARBA" id="ARBA00048613"/>
    </source>
</evidence>
<evidence type="ECO:0000256" key="7">
    <source>
        <dbReference type="ARBA" id="ARBA00022475"/>
    </source>
</evidence>
<dbReference type="Gene3D" id="3.40.50.1110">
    <property type="entry name" value="SGNH hydrolase"/>
    <property type="match status" value="2"/>
</dbReference>
<evidence type="ECO:0000256" key="10">
    <source>
        <dbReference type="ARBA" id="ARBA00022737"/>
    </source>
</evidence>
<evidence type="ECO:0000256" key="14">
    <source>
        <dbReference type="ARBA" id="ARBA00023136"/>
    </source>
</evidence>
<keyword evidence="49" id="KW-1185">Reference proteome</keyword>
<comment type="catalytic activity">
    <reaction evidence="43">
        <text>1-hexadecanoyl-2-(9Z)-octadecenoyl-3-octadecanoyl-sn-glycerol + H2O = 1-hexadecanoyl-3-octadecanoyl-sn-glycerol + (9Z)-octadecenoate + H(+)</text>
        <dbReference type="Rhea" id="RHEA:41103"/>
        <dbReference type="ChEBI" id="CHEBI:15377"/>
        <dbReference type="ChEBI" id="CHEBI:15378"/>
        <dbReference type="ChEBI" id="CHEBI:30823"/>
        <dbReference type="ChEBI" id="CHEBI:77623"/>
        <dbReference type="ChEBI" id="CHEBI:77624"/>
    </reaction>
    <physiologicalReaction direction="left-to-right" evidence="43">
        <dbReference type="Rhea" id="RHEA:41104"/>
    </physiologicalReaction>
</comment>
<accession>A0A9Q0IX80</accession>
<comment type="catalytic activity">
    <reaction evidence="17">
        <text>a triacylglycerol + H2O = a diacylglycerol + a fatty acid + H(+)</text>
        <dbReference type="Rhea" id="RHEA:12044"/>
        <dbReference type="ChEBI" id="CHEBI:15377"/>
        <dbReference type="ChEBI" id="CHEBI:15378"/>
        <dbReference type="ChEBI" id="CHEBI:17855"/>
        <dbReference type="ChEBI" id="CHEBI:18035"/>
        <dbReference type="ChEBI" id="CHEBI:28868"/>
        <dbReference type="EC" id="3.1.1.3"/>
    </reaction>
    <physiologicalReaction direction="left-to-right" evidence="17">
        <dbReference type="Rhea" id="RHEA:12045"/>
    </physiologicalReaction>
</comment>
<evidence type="ECO:0000256" key="27">
    <source>
        <dbReference type="ARBA" id="ARBA00047438"/>
    </source>
</evidence>
<dbReference type="PANTHER" id="PTHR21325:SF52">
    <property type="entry name" value="PHOSPHOLIPASE B1, MEMBRANE-ASSOCIATED"/>
    <property type="match status" value="1"/>
</dbReference>
<dbReference type="Proteomes" id="UP001148018">
    <property type="component" value="Unassembled WGS sequence"/>
</dbReference>
<evidence type="ECO:0000256" key="1">
    <source>
        <dbReference type="ARBA" id="ARBA00004247"/>
    </source>
</evidence>
<evidence type="ECO:0000256" key="22">
    <source>
        <dbReference type="ARBA" id="ARBA00031485"/>
    </source>
</evidence>
<evidence type="ECO:0000256" key="11">
    <source>
        <dbReference type="ARBA" id="ARBA00022801"/>
    </source>
</evidence>
<evidence type="ECO:0000256" key="6">
    <source>
        <dbReference type="ARBA" id="ARBA00015133"/>
    </source>
</evidence>
<dbReference type="GO" id="GO:0004806">
    <property type="term" value="F:triacylglycerol lipase activity"/>
    <property type="evidence" value="ECO:0007669"/>
    <property type="project" value="UniProtKB-EC"/>
</dbReference>
<dbReference type="EC" id="3.1.1.3" evidence="5"/>
<dbReference type="GO" id="GO:0006644">
    <property type="term" value="P:phospholipid metabolic process"/>
    <property type="evidence" value="ECO:0007669"/>
    <property type="project" value="TreeGrafter"/>
</dbReference>
<name>A0A9Q0IX80_9TELE</name>
<comment type="similarity">
    <text evidence="2">Belongs to the 'GDSL' lipolytic enzyme family. Phospholipase B1 subfamily.</text>
</comment>
<comment type="subcellular location">
    <subcellularLocation>
        <location evidence="1">Apical cell membrane</location>
        <topology evidence="1">Single-pass type I membrane protein</topology>
    </subcellularLocation>
</comment>
<dbReference type="Pfam" id="PF00657">
    <property type="entry name" value="Lipase_GDSL"/>
    <property type="match status" value="2"/>
</dbReference>
<comment type="catalytic activity">
    <reaction evidence="27">
        <text>1-(9Z-octadecenoyl)-glycerol + H2O = glycerol + (9Z)-octadecenoate + H(+)</text>
        <dbReference type="Rhea" id="RHEA:38487"/>
        <dbReference type="ChEBI" id="CHEBI:15377"/>
        <dbReference type="ChEBI" id="CHEBI:15378"/>
        <dbReference type="ChEBI" id="CHEBI:17754"/>
        <dbReference type="ChEBI" id="CHEBI:30823"/>
        <dbReference type="ChEBI" id="CHEBI:75342"/>
    </reaction>
    <physiologicalReaction direction="left-to-right" evidence="27">
        <dbReference type="Rhea" id="RHEA:38488"/>
    </physiologicalReaction>
</comment>
<keyword evidence="9" id="KW-0732">Signal</keyword>
<dbReference type="InterPro" id="IPR036514">
    <property type="entry name" value="SGNH_hydro_sf"/>
</dbReference>
<evidence type="ECO:0000256" key="40">
    <source>
        <dbReference type="ARBA" id="ARBA00048699"/>
    </source>
</evidence>
<comment type="catalytic activity">
    <reaction evidence="29">
        <text>2,3-di-(9Z)-octadecenoyl-sn-glycerol + H2O = 3-(9Z-octadecenoyl)-sn-glycerol + (9Z)-octadecenoate + H(+)</text>
        <dbReference type="Rhea" id="RHEA:42604"/>
        <dbReference type="ChEBI" id="CHEBI:15377"/>
        <dbReference type="ChEBI" id="CHEBI:15378"/>
        <dbReference type="ChEBI" id="CHEBI:30823"/>
        <dbReference type="ChEBI" id="CHEBI:75824"/>
        <dbReference type="ChEBI" id="CHEBI:75938"/>
    </reaction>
    <physiologicalReaction direction="left-to-right" evidence="29">
        <dbReference type="Rhea" id="RHEA:42605"/>
    </physiologicalReaction>
</comment>
<evidence type="ECO:0000256" key="5">
    <source>
        <dbReference type="ARBA" id="ARBA00013279"/>
    </source>
</evidence>
<dbReference type="SUPFAM" id="SSF52266">
    <property type="entry name" value="SGNH hydrolase"/>
    <property type="match status" value="2"/>
</dbReference>
<dbReference type="InterPro" id="IPR001087">
    <property type="entry name" value="GDSL"/>
</dbReference>
<organism evidence="48 49">
    <name type="scientific">Muraenolepis orangiensis</name>
    <name type="common">Patagonian moray cod</name>
    <dbReference type="NCBI Taxonomy" id="630683"/>
    <lineage>
        <taxon>Eukaryota</taxon>
        <taxon>Metazoa</taxon>
        <taxon>Chordata</taxon>
        <taxon>Craniata</taxon>
        <taxon>Vertebrata</taxon>
        <taxon>Euteleostomi</taxon>
        <taxon>Actinopterygii</taxon>
        <taxon>Neopterygii</taxon>
        <taxon>Teleostei</taxon>
        <taxon>Neoteleostei</taxon>
        <taxon>Acanthomorphata</taxon>
        <taxon>Zeiogadaria</taxon>
        <taxon>Gadariae</taxon>
        <taxon>Gadiformes</taxon>
        <taxon>Muraenolepidoidei</taxon>
        <taxon>Muraenolepididae</taxon>
        <taxon>Muraenolepis</taxon>
    </lineage>
</organism>
<comment type="catalytic activity">
    <reaction evidence="35">
        <text>1-octadecanoyl-2-(9Z,12Z)-octadecadienoyl-sn-glycerol + H2O = 1-octadecanoyl-sn-glycerol + (9Z,12Z)-octadecadienoate + H(+)</text>
        <dbReference type="Rhea" id="RHEA:40927"/>
        <dbReference type="ChEBI" id="CHEBI:15377"/>
        <dbReference type="ChEBI" id="CHEBI:15378"/>
        <dbReference type="ChEBI" id="CHEBI:30245"/>
        <dbReference type="ChEBI" id="CHEBI:75550"/>
        <dbReference type="ChEBI" id="CHEBI:77097"/>
    </reaction>
    <physiologicalReaction direction="left-to-right" evidence="35">
        <dbReference type="Rhea" id="RHEA:40928"/>
    </physiologicalReaction>
</comment>
<evidence type="ECO:0000256" key="25">
    <source>
        <dbReference type="ARBA" id="ARBA00047324"/>
    </source>
</evidence>
<comment type="catalytic activity">
    <reaction evidence="18">
        <text>1-hexadecanoyl-2-(9Z,12Z-octadecadienoyl)-sn-glycero-3-phosphocholine + H2O = (9Z,12Z)-octadecadienoate + 1-hexadecanoyl-sn-glycero-3-phosphocholine + H(+)</text>
        <dbReference type="Rhea" id="RHEA:40811"/>
        <dbReference type="ChEBI" id="CHEBI:15377"/>
        <dbReference type="ChEBI" id="CHEBI:15378"/>
        <dbReference type="ChEBI" id="CHEBI:30245"/>
        <dbReference type="ChEBI" id="CHEBI:72998"/>
        <dbReference type="ChEBI" id="CHEBI:73002"/>
    </reaction>
    <physiologicalReaction direction="left-to-right" evidence="18">
        <dbReference type="Rhea" id="RHEA:40812"/>
    </physiologicalReaction>
</comment>
<comment type="catalytic activity">
    <reaction evidence="30">
        <text>1-hexadecanoyl-2-(9Z-octadecenoyl)-sn-glycero-3-phospho-(1'-sn-glycerol) + H2O = 1-hexadecanoyl-sn-glycero-3-phospho-(1'-sn-glycerol) + (9Z)-octadecenoate + H(+)</text>
        <dbReference type="Rhea" id="RHEA:40919"/>
        <dbReference type="ChEBI" id="CHEBI:15377"/>
        <dbReference type="ChEBI" id="CHEBI:15378"/>
        <dbReference type="ChEBI" id="CHEBI:30823"/>
        <dbReference type="ChEBI" id="CHEBI:72841"/>
        <dbReference type="ChEBI" id="CHEBI:75158"/>
    </reaction>
    <physiologicalReaction direction="left-to-right" evidence="30">
        <dbReference type="Rhea" id="RHEA:40920"/>
    </physiologicalReaction>
</comment>
<evidence type="ECO:0000256" key="35">
    <source>
        <dbReference type="ARBA" id="ARBA00048374"/>
    </source>
</evidence>
<dbReference type="InterPro" id="IPR038885">
    <property type="entry name" value="PLB1"/>
</dbReference>
<evidence type="ECO:0000256" key="39">
    <source>
        <dbReference type="ARBA" id="ARBA00048656"/>
    </source>
</evidence>
<keyword evidence="15" id="KW-0325">Glycoprotein</keyword>
<keyword evidence="11" id="KW-0378">Hydrolase</keyword>
<gene>
    <name evidence="48" type="ORF">NHX12_019123</name>
</gene>
<comment type="catalytic activity">
    <reaction evidence="25">
        <text>1-hexadecanoyl-2-(9Z)-octadecenoyl-3-octadecanoyl-sn-glycerol + H2O = 2-(9Z-octadecenoyl)-3-octadecanoyl-sn-glycerol + hexadecanoate + H(+)</text>
        <dbReference type="Rhea" id="RHEA:41107"/>
        <dbReference type="ChEBI" id="CHEBI:7896"/>
        <dbReference type="ChEBI" id="CHEBI:15377"/>
        <dbReference type="ChEBI" id="CHEBI:15378"/>
        <dbReference type="ChEBI" id="CHEBI:75558"/>
        <dbReference type="ChEBI" id="CHEBI:77623"/>
    </reaction>
    <physiologicalReaction direction="left-to-right" evidence="25">
        <dbReference type="Rhea" id="RHEA:41108"/>
    </physiologicalReaction>
</comment>
<evidence type="ECO:0000256" key="26">
    <source>
        <dbReference type="ARBA" id="ARBA00047363"/>
    </source>
</evidence>
<comment type="catalytic activity">
    <reaction evidence="44">
        <text>1,2-dihexadecanoyl-sn-glycero-3-phosphocholine + 2 H2O = sn-glycerol 3-phosphocholine + 2 hexadecanoate + 2 H(+)</text>
        <dbReference type="Rhea" id="RHEA:40975"/>
        <dbReference type="ChEBI" id="CHEBI:7896"/>
        <dbReference type="ChEBI" id="CHEBI:15377"/>
        <dbReference type="ChEBI" id="CHEBI:15378"/>
        <dbReference type="ChEBI" id="CHEBI:16870"/>
        <dbReference type="ChEBI" id="CHEBI:72999"/>
    </reaction>
    <physiologicalReaction direction="left-to-right" evidence="44">
        <dbReference type="Rhea" id="RHEA:40976"/>
    </physiologicalReaction>
</comment>
<dbReference type="GO" id="GO:0004623">
    <property type="term" value="F:phospholipase A2 activity"/>
    <property type="evidence" value="ECO:0007669"/>
    <property type="project" value="UniProtKB-EC"/>
</dbReference>
<dbReference type="GO" id="GO:0031526">
    <property type="term" value="C:brush border membrane"/>
    <property type="evidence" value="ECO:0007669"/>
    <property type="project" value="TreeGrafter"/>
</dbReference>
<comment type="catalytic activity">
    <reaction evidence="32">
        <text>1,2-di-(9Z-octadecenoyl)-sn-glycero-3-phosphocholine + H2O = 1-(9Z-octadecenoyl)-sn-glycero-3-phosphocholine + (9Z)-octadecenoate + H(+)</text>
        <dbReference type="Rhea" id="RHEA:40923"/>
        <dbReference type="ChEBI" id="CHEBI:15377"/>
        <dbReference type="ChEBI" id="CHEBI:15378"/>
        <dbReference type="ChEBI" id="CHEBI:28610"/>
        <dbReference type="ChEBI" id="CHEBI:30823"/>
        <dbReference type="ChEBI" id="CHEBI:74669"/>
    </reaction>
    <physiologicalReaction direction="left-to-right" evidence="32">
        <dbReference type="Rhea" id="RHEA:40924"/>
    </physiologicalReaction>
</comment>
<evidence type="ECO:0000256" key="12">
    <source>
        <dbReference type="ARBA" id="ARBA00022989"/>
    </source>
</evidence>
<evidence type="ECO:0000256" key="31">
    <source>
        <dbReference type="ARBA" id="ARBA00048049"/>
    </source>
</evidence>
<evidence type="ECO:0000313" key="48">
    <source>
        <dbReference type="EMBL" id="KAJ3612866.1"/>
    </source>
</evidence>
<evidence type="ECO:0000256" key="15">
    <source>
        <dbReference type="ARBA" id="ARBA00023180"/>
    </source>
</evidence>
<feature type="transmembrane region" description="Helical" evidence="47">
    <location>
        <begin position="789"/>
        <end position="811"/>
    </location>
</feature>